<keyword evidence="6 11" id="KW-0378">Hydrolase</keyword>
<keyword evidence="8 12" id="KW-1133">Transmembrane helix</keyword>
<feature type="domain" description="Peptidase M48" evidence="13">
    <location>
        <begin position="99"/>
        <end position="324"/>
    </location>
</feature>
<evidence type="ECO:0000256" key="10">
    <source>
        <dbReference type="ARBA" id="ARBA00023136"/>
    </source>
</evidence>
<evidence type="ECO:0000256" key="12">
    <source>
        <dbReference type="SAM" id="Phobius"/>
    </source>
</evidence>
<dbReference type="PANTHER" id="PTHR43221:SF1">
    <property type="entry name" value="PROTEASE HTPX"/>
    <property type="match status" value="1"/>
</dbReference>
<accession>A0A7Y9LEE6</accession>
<keyword evidence="4 12" id="KW-0812">Transmembrane</keyword>
<keyword evidence="3 11" id="KW-0645">Protease</keyword>
<feature type="transmembrane region" description="Helical" evidence="12">
    <location>
        <begin position="53"/>
        <end position="73"/>
    </location>
</feature>
<dbReference type="Pfam" id="PF01435">
    <property type="entry name" value="Peptidase_M48"/>
    <property type="match status" value="1"/>
</dbReference>
<dbReference type="PANTHER" id="PTHR43221">
    <property type="entry name" value="PROTEASE HTPX"/>
    <property type="match status" value="1"/>
</dbReference>
<comment type="similarity">
    <text evidence="11">Belongs to the peptidase M48 family.</text>
</comment>
<keyword evidence="10 12" id="KW-0472">Membrane</keyword>
<dbReference type="GO" id="GO:0046872">
    <property type="term" value="F:metal ion binding"/>
    <property type="evidence" value="ECO:0007669"/>
    <property type="project" value="UniProtKB-KW"/>
</dbReference>
<reference evidence="14 15" key="1">
    <citation type="submission" date="2020-07" db="EMBL/GenBank/DDBJ databases">
        <title>Sequencing the genomes of 1000 actinobacteria strains.</title>
        <authorList>
            <person name="Klenk H.-P."/>
        </authorList>
    </citation>
    <scope>NUCLEOTIDE SEQUENCE [LARGE SCALE GENOMIC DNA]</scope>
    <source>
        <strain evidence="14 15">DSM 22083</strain>
    </source>
</reference>
<dbReference type="EMBL" id="JACCBU010000001">
    <property type="protein sequence ID" value="NYE73768.1"/>
    <property type="molecule type" value="Genomic_DNA"/>
</dbReference>
<dbReference type="RefSeq" id="WP_179755512.1">
    <property type="nucleotide sequence ID" value="NZ_JACCBU010000001.1"/>
</dbReference>
<comment type="caution">
    <text evidence="14">The sequence shown here is derived from an EMBL/GenBank/DDBJ whole genome shotgun (WGS) entry which is preliminary data.</text>
</comment>
<keyword evidence="2" id="KW-1003">Cell membrane</keyword>
<evidence type="ECO:0000259" key="13">
    <source>
        <dbReference type="Pfam" id="PF01435"/>
    </source>
</evidence>
<evidence type="ECO:0000256" key="5">
    <source>
        <dbReference type="ARBA" id="ARBA00022723"/>
    </source>
</evidence>
<evidence type="ECO:0000256" key="9">
    <source>
        <dbReference type="ARBA" id="ARBA00023049"/>
    </source>
</evidence>
<dbReference type="AlphaFoldDB" id="A0A7Y9LEE6"/>
<keyword evidence="15" id="KW-1185">Reference proteome</keyword>
<keyword evidence="9 11" id="KW-0482">Metalloprotease</keyword>
<proteinExistence type="inferred from homology"/>
<keyword evidence="5" id="KW-0479">Metal-binding</keyword>
<name>A0A7Y9LEE6_9ACTN</name>
<dbReference type="InterPro" id="IPR050083">
    <property type="entry name" value="HtpX_protease"/>
</dbReference>
<feature type="transmembrane region" description="Helical" evidence="12">
    <location>
        <begin position="21"/>
        <end position="41"/>
    </location>
</feature>
<organism evidence="14 15">
    <name type="scientific">Microlunatus parietis</name>
    <dbReference type="NCBI Taxonomy" id="682979"/>
    <lineage>
        <taxon>Bacteria</taxon>
        <taxon>Bacillati</taxon>
        <taxon>Actinomycetota</taxon>
        <taxon>Actinomycetes</taxon>
        <taxon>Propionibacteriales</taxon>
        <taxon>Propionibacteriaceae</taxon>
        <taxon>Microlunatus</taxon>
    </lineage>
</organism>
<comment type="subcellular location">
    <subcellularLocation>
        <location evidence="1">Cell membrane</location>
        <topology evidence="1">Multi-pass membrane protein</topology>
    </subcellularLocation>
</comment>
<feature type="transmembrane region" description="Helical" evidence="12">
    <location>
        <begin position="186"/>
        <end position="209"/>
    </location>
</feature>
<keyword evidence="7 11" id="KW-0862">Zinc</keyword>
<evidence type="ECO:0000313" key="15">
    <source>
        <dbReference type="Proteomes" id="UP000569914"/>
    </source>
</evidence>
<comment type="cofactor">
    <cofactor evidence="11">
        <name>Zn(2+)</name>
        <dbReference type="ChEBI" id="CHEBI:29105"/>
    </cofactor>
    <text evidence="11">Binds 1 zinc ion per subunit.</text>
</comment>
<sequence>MSGLNEHPESLARRRGVDWSSIATLLVQLPLIVLSLGFMAAVGEELGRALGNAAIGTVAVLMVWLASGALIFLRPVEAALARVRLRARRPLPQESDHLLPIWDSVIRTAGVDGDRFQLWISDTDGINASAASGHIVTVTRAAVQVMPPRELAAVLAHELGHHLGGHPWAGLLAHWYSLPFRALTRLIVLFVRLVALITTAILTVLLSLTRLGGLAKLFFHPLLWICIATMLLMYAPLIVLVVLPIAFLRFFDRYGELRADRTAAELGYGPELLRVFQIWQAQGLDDELPPGGRLGLEDRLNLVLGRLFATHPPLAKRIAVLDARFGIR</sequence>
<dbReference type="GO" id="GO:0004222">
    <property type="term" value="F:metalloendopeptidase activity"/>
    <property type="evidence" value="ECO:0007669"/>
    <property type="project" value="InterPro"/>
</dbReference>
<dbReference type="GO" id="GO:0006508">
    <property type="term" value="P:proteolysis"/>
    <property type="evidence" value="ECO:0007669"/>
    <property type="project" value="UniProtKB-KW"/>
</dbReference>
<evidence type="ECO:0000256" key="2">
    <source>
        <dbReference type="ARBA" id="ARBA00022475"/>
    </source>
</evidence>
<dbReference type="Gene3D" id="3.30.2010.10">
    <property type="entry name" value="Metalloproteases ('zincins'), catalytic domain"/>
    <property type="match status" value="1"/>
</dbReference>
<evidence type="ECO:0000256" key="7">
    <source>
        <dbReference type="ARBA" id="ARBA00022833"/>
    </source>
</evidence>
<evidence type="ECO:0000256" key="6">
    <source>
        <dbReference type="ARBA" id="ARBA00022801"/>
    </source>
</evidence>
<dbReference type="GO" id="GO:0005886">
    <property type="term" value="C:plasma membrane"/>
    <property type="evidence" value="ECO:0007669"/>
    <property type="project" value="UniProtKB-SubCell"/>
</dbReference>
<dbReference type="InterPro" id="IPR001915">
    <property type="entry name" value="Peptidase_M48"/>
</dbReference>
<gene>
    <name evidence="14" type="ORF">BKA15_005097</name>
</gene>
<evidence type="ECO:0000256" key="11">
    <source>
        <dbReference type="RuleBase" id="RU003983"/>
    </source>
</evidence>
<evidence type="ECO:0000313" key="14">
    <source>
        <dbReference type="EMBL" id="NYE73768.1"/>
    </source>
</evidence>
<evidence type="ECO:0000256" key="8">
    <source>
        <dbReference type="ARBA" id="ARBA00022989"/>
    </source>
</evidence>
<evidence type="ECO:0000256" key="1">
    <source>
        <dbReference type="ARBA" id="ARBA00004651"/>
    </source>
</evidence>
<dbReference type="EC" id="3.4.24.84" evidence="14"/>
<dbReference type="Proteomes" id="UP000569914">
    <property type="component" value="Unassembled WGS sequence"/>
</dbReference>
<feature type="transmembrane region" description="Helical" evidence="12">
    <location>
        <begin position="221"/>
        <end position="248"/>
    </location>
</feature>
<evidence type="ECO:0000256" key="4">
    <source>
        <dbReference type="ARBA" id="ARBA00022692"/>
    </source>
</evidence>
<evidence type="ECO:0000256" key="3">
    <source>
        <dbReference type="ARBA" id="ARBA00022670"/>
    </source>
</evidence>
<protein>
    <submittedName>
        <fullName evidence="14">STE24 endopeptidase</fullName>
        <ecNumber evidence="14">3.4.24.84</ecNumber>
    </submittedName>
</protein>